<dbReference type="PANTHER" id="PTHR30096:SF0">
    <property type="entry name" value="4,5-DOPA DIOXYGENASE EXTRADIOL-LIKE PROTEIN"/>
    <property type="match status" value="1"/>
</dbReference>
<keyword evidence="7" id="KW-0223">Dioxygenase</keyword>
<dbReference type="PANTHER" id="PTHR30096">
    <property type="entry name" value="4,5-DOPA DIOXYGENASE EXTRADIOL-LIKE PROTEIN"/>
    <property type="match status" value="1"/>
</dbReference>
<sequence>MRMPVLFFGHGSPVIALQNNVTTQHWRHMALRVEQDYGRPKAILSVSAHWLTRGVAVTAMPVPPTIHDFGPSLPKALFDVRYPAPGSPDLARKIASLFAPVSVTLDTWEWGLDHGTWSVLCKAWPDADIPIVQLSLDITRSPQKHYALAQKLKPLRDEGILIIGTGNIVHNLPRMDWGNQNCQPYPWAQSFDDYIVQAIAKGNIQDIIDYETQGESASLSVPSPDHFWPLFYTLGAAQPEDRIVFEPRHIEHSSLSMTSVAWWP</sequence>
<dbReference type="EC" id="1.13.11.29" evidence="7"/>
<reference evidence="7 8" key="1">
    <citation type="submission" date="2022-11" db="EMBL/GenBank/DDBJ databases">
        <title>Genome sequencing of Acetobacter type strain.</title>
        <authorList>
            <person name="Heo J."/>
            <person name="Lee D."/>
            <person name="Han B.-H."/>
            <person name="Hong S.-B."/>
            <person name="Kwon S.-W."/>
        </authorList>
    </citation>
    <scope>NUCLEOTIDE SEQUENCE [LARGE SCALE GENOMIC DNA]</scope>
    <source>
        <strain evidence="7 8">KACC 21253</strain>
    </source>
</reference>
<protein>
    <submittedName>
        <fullName evidence="7">4,5-DOPA dioxygenase extradiol</fullName>
        <ecNumber evidence="7">1.13.11.29</ecNumber>
    </submittedName>
</protein>
<dbReference type="Proteomes" id="UP001301152">
    <property type="component" value="Unassembled WGS sequence"/>
</dbReference>
<dbReference type="InterPro" id="IPR004183">
    <property type="entry name" value="Xdiol_dOase_suB"/>
</dbReference>
<dbReference type="CDD" id="cd07363">
    <property type="entry name" value="45_DOPA_Dioxygenase"/>
    <property type="match status" value="1"/>
</dbReference>
<evidence type="ECO:0000256" key="2">
    <source>
        <dbReference type="ARBA" id="ARBA00007581"/>
    </source>
</evidence>
<dbReference type="NCBIfam" id="NF007914">
    <property type="entry name" value="PRK10628.1"/>
    <property type="match status" value="1"/>
</dbReference>
<evidence type="ECO:0000256" key="4">
    <source>
        <dbReference type="ARBA" id="ARBA00022833"/>
    </source>
</evidence>
<accession>A0ABT3QCL1</accession>
<organism evidence="7 8">
    <name type="scientific">Acetobacter thailandicus</name>
    <dbReference type="NCBI Taxonomy" id="1502842"/>
    <lineage>
        <taxon>Bacteria</taxon>
        <taxon>Pseudomonadati</taxon>
        <taxon>Pseudomonadota</taxon>
        <taxon>Alphaproteobacteria</taxon>
        <taxon>Acetobacterales</taxon>
        <taxon>Acetobacteraceae</taxon>
        <taxon>Acetobacter</taxon>
    </lineage>
</organism>
<evidence type="ECO:0000256" key="5">
    <source>
        <dbReference type="ARBA" id="ARBA00023002"/>
    </source>
</evidence>
<evidence type="ECO:0000313" key="7">
    <source>
        <dbReference type="EMBL" id="MCX2563048.1"/>
    </source>
</evidence>
<feature type="domain" description="Extradiol ring-cleavage dioxygenase class III enzyme subunit B" evidence="6">
    <location>
        <begin position="23"/>
        <end position="239"/>
    </location>
</feature>
<comment type="similarity">
    <text evidence="2">Belongs to the DODA-type extradiol aromatic ring-opening dioxygenase family.</text>
</comment>
<keyword evidence="4" id="KW-0862">Zinc</keyword>
<dbReference type="PIRSF" id="PIRSF006157">
    <property type="entry name" value="Doxgns_DODA"/>
    <property type="match status" value="1"/>
</dbReference>
<evidence type="ECO:0000313" key="8">
    <source>
        <dbReference type="Proteomes" id="UP001301152"/>
    </source>
</evidence>
<evidence type="ECO:0000259" key="6">
    <source>
        <dbReference type="Pfam" id="PF02900"/>
    </source>
</evidence>
<dbReference type="RefSeq" id="WP_173560049.1">
    <property type="nucleotide sequence ID" value="NZ_JAPIUZ010000001.1"/>
</dbReference>
<comment type="cofactor">
    <cofactor evidence="1">
        <name>Zn(2+)</name>
        <dbReference type="ChEBI" id="CHEBI:29105"/>
    </cofactor>
</comment>
<dbReference type="SUPFAM" id="SSF53213">
    <property type="entry name" value="LigB-like"/>
    <property type="match status" value="1"/>
</dbReference>
<evidence type="ECO:0000256" key="1">
    <source>
        <dbReference type="ARBA" id="ARBA00001947"/>
    </source>
</evidence>
<dbReference type="Gene3D" id="3.40.830.10">
    <property type="entry name" value="LigB-like"/>
    <property type="match status" value="1"/>
</dbReference>
<keyword evidence="8" id="KW-1185">Reference proteome</keyword>
<keyword evidence="5 7" id="KW-0560">Oxidoreductase</keyword>
<dbReference type="EMBL" id="JAPIUZ010000001">
    <property type="protein sequence ID" value="MCX2563048.1"/>
    <property type="molecule type" value="Genomic_DNA"/>
</dbReference>
<dbReference type="GO" id="GO:0050297">
    <property type="term" value="F:stizolobate synthase activity"/>
    <property type="evidence" value="ECO:0007669"/>
    <property type="project" value="UniProtKB-EC"/>
</dbReference>
<dbReference type="Pfam" id="PF02900">
    <property type="entry name" value="LigB"/>
    <property type="match status" value="1"/>
</dbReference>
<dbReference type="InterPro" id="IPR014436">
    <property type="entry name" value="Extradiol_dOase_DODA"/>
</dbReference>
<name>A0ABT3QCL1_9PROT</name>
<gene>
    <name evidence="7" type="primary">ygiD</name>
    <name evidence="7" type="ORF">OQ497_03610</name>
</gene>
<keyword evidence="3" id="KW-0479">Metal-binding</keyword>
<evidence type="ECO:0000256" key="3">
    <source>
        <dbReference type="ARBA" id="ARBA00022723"/>
    </source>
</evidence>
<proteinExistence type="inferred from homology"/>
<comment type="caution">
    <text evidence="7">The sequence shown here is derived from an EMBL/GenBank/DDBJ whole genome shotgun (WGS) entry which is preliminary data.</text>
</comment>